<feature type="domain" description="RanBP2-type" evidence="7">
    <location>
        <begin position="469"/>
        <end position="499"/>
    </location>
</feature>
<sequence length="522" mass="57953">MSYPGWNKQMSLYGAGENLHGYPSPENKQYVLSRRPVPPVPTSQHLADSHSNAPMSLPPNQHLSSPTNPRPPPKQHSSRATFFIQNSSSCGHIAEGARDRTPISLPNDFSLPESISEPNLSGQANYPPSTAAQIGSSSVPQMNLHSHQQMNDNMTPLFVRMDPTDSNSVNSPNYNSYLPSDSGQASDSTLNTRYLNMNFDNEVSRLGGAVNPPSYIYPASNFVTLDGTSHADNGEQMFINHPPVPNRCSVPGHPPVFTRTSSGDSDRRSNLSSGDERHVSTHIVFPSGVPSDSSSVSSESSKRLSSGSMQEEAAYTTALLQFQRDKMEKLKKDLENELRKLSKTRSEVNQMDKNMLERQRNRYSTFPSVEDVSKLREINRRLQTDIQVMTREIDMFENGQTPLGILDPLEQQNFYKNMNTGQHGSIYSRPPPQTPSRETPPPIPPRTPITSTTVIPPAPPPQPQQDSDGDGEPWNCSACTFLNHPALNKCECCEMPRLNNAPQETGRVRHKCQNDLCYCHDK</sequence>
<keyword evidence="1" id="KW-0479">Metal-binding</keyword>
<gene>
    <name evidence="8" type="ORF">FSP39_001814</name>
</gene>
<protein>
    <recommendedName>
        <fullName evidence="7">RanBP2-type domain-containing protein</fullName>
    </recommendedName>
</protein>
<feature type="region of interest" description="Disordered" evidence="6">
    <location>
        <begin position="14"/>
        <end position="78"/>
    </location>
</feature>
<keyword evidence="3" id="KW-0862">Zinc</keyword>
<dbReference type="PROSITE" id="PS01358">
    <property type="entry name" value="ZF_RANBP2_1"/>
    <property type="match status" value="1"/>
</dbReference>
<evidence type="ECO:0000259" key="7">
    <source>
        <dbReference type="PROSITE" id="PS50199"/>
    </source>
</evidence>
<dbReference type="PANTHER" id="PTHR46253">
    <property type="entry name" value="TGF-BETA-ACTIVATED KINASE 1 AND MAP3K7-BINDING PROTEIN TAB"/>
    <property type="match status" value="1"/>
</dbReference>
<dbReference type="SUPFAM" id="SSF90209">
    <property type="entry name" value="Ran binding protein zinc finger-like"/>
    <property type="match status" value="1"/>
</dbReference>
<dbReference type="PROSITE" id="PS50199">
    <property type="entry name" value="ZF_RANBP2_2"/>
    <property type="match status" value="1"/>
</dbReference>
<evidence type="ECO:0000256" key="3">
    <source>
        <dbReference type="ARBA" id="ARBA00022833"/>
    </source>
</evidence>
<evidence type="ECO:0000256" key="6">
    <source>
        <dbReference type="SAM" id="MobiDB-lite"/>
    </source>
</evidence>
<feature type="compositionally biased region" description="Polar residues" evidence="6">
    <location>
        <begin position="42"/>
        <end position="67"/>
    </location>
</feature>
<evidence type="ECO:0000256" key="5">
    <source>
        <dbReference type="SAM" id="Coils"/>
    </source>
</evidence>
<organism evidence="8 9">
    <name type="scientific">Pinctada imbricata</name>
    <name type="common">Atlantic pearl-oyster</name>
    <name type="synonym">Pinctada martensii</name>
    <dbReference type="NCBI Taxonomy" id="66713"/>
    <lineage>
        <taxon>Eukaryota</taxon>
        <taxon>Metazoa</taxon>
        <taxon>Spiralia</taxon>
        <taxon>Lophotrochozoa</taxon>
        <taxon>Mollusca</taxon>
        <taxon>Bivalvia</taxon>
        <taxon>Autobranchia</taxon>
        <taxon>Pteriomorphia</taxon>
        <taxon>Pterioida</taxon>
        <taxon>Pterioidea</taxon>
        <taxon>Pteriidae</taxon>
        <taxon>Pinctada</taxon>
    </lineage>
</organism>
<proteinExistence type="predicted"/>
<evidence type="ECO:0000256" key="4">
    <source>
        <dbReference type="PROSITE-ProRule" id="PRU00322"/>
    </source>
</evidence>
<keyword evidence="9" id="KW-1185">Reference proteome</keyword>
<keyword evidence="2 4" id="KW-0863">Zinc-finger</keyword>
<feature type="compositionally biased region" description="Polar residues" evidence="6">
    <location>
        <begin position="116"/>
        <end position="126"/>
    </location>
</feature>
<keyword evidence="5" id="KW-0175">Coiled coil</keyword>
<dbReference type="SMART" id="SM00547">
    <property type="entry name" value="ZnF_RBZ"/>
    <property type="match status" value="1"/>
</dbReference>
<feature type="region of interest" description="Disordered" evidence="6">
    <location>
        <begin position="98"/>
        <end position="126"/>
    </location>
</feature>
<dbReference type="InterPro" id="IPR036443">
    <property type="entry name" value="Znf_RanBP2_sf"/>
</dbReference>
<feature type="region of interest" description="Disordered" evidence="6">
    <location>
        <begin position="419"/>
        <end position="471"/>
    </location>
</feature>
<dbReference type="Gene3D" id="4.10.1060.10">
    <property type="entry name" value="Zinc finger, RanBP2-type"/>
    <property type="match status" value="1"/>
</dbReference>
<dbReference type="InterPro" id="IPR001876">
    <property type="entry name" value="Znf_RanBP2"/>
</dbReference>
<dbReference type="PANTHER" id="PTHR46253:SF1">
    <property type="entry name" value="TAB2"/>
    <property type="match status" value="1"/>
</dbReference>
<evidence type="ECO:0000313" key="8">
    <source>
        <dbReference type="EMBL" id="KAK3096623.1"/>
    </source>
</evidence>
<feature type="compositionally biased region" description="Pro residues" evidence="6">
    <location>
        <begin position="429"/>
        <end position="447"/>
    </location>
</feature>
<feature type="compositionally biased region" description="Basic and acidic residues" evidence="6">
    <location>
        <begin position="264"/>
        <end position="279"/>
    </location>
</feature>
<feature type="compositionally biased region" description="Low complexity" evidence="6">
    <location>
        <begin position="287"/>
        <end position="308"/>
    </location>
</feature>
<feature type="coiled-coil region" evidence="5">
    <location>
        <begin position="317"/>
        <end position="392"/>
    </location>
</feature>
<dbReference type="EMBL" id="VSWD01000007">
    <property type="protein sequence ID" value="KAK3096623.1"/>
    <property type="molecule type" value="Genomic_DNA"/>
</dbReference>
<accession>A0AA88Y280</accession>
<reference evidence="8" key="1">
    <citation type="submission" date="2019-08" db="EMBL/GenBank/DDBJ databases">
        <title>The improved chromosome-level genome for the pearl oyster Pinctada fucata martensii using PacBio sequencing and Hi-C.</title>
        <authorList>
            <person name="Zheng Z."/>
        </authorList>
    </citation>
    <scope>NUCLEOTIDE SEQUENCE</scope>
    <source>
        <strain evidence="8">ZZ-2019</strain>
        <tissue evidence="8">Adductor muscle</tissue>
    </source>
</reference>
<evidence type="ECO:0000256" key="1">
    <source>
        <dbReference type="ARBA" id="ARBA00022723"/>
    </source>
</evidence>
<dbReference type="GO" id="GO:0008270">
    <property type="term" value="F:zinc ion binding"/>
    <property type="evidence" value="ECO:0007669"/>
    <property type="project" value="UniProtKB-KW"/>
</dbReference>
<comment type="caution">
    <text evidence="8">The sequence shown here is derived from an EMBL/GenBank/DDBJ whole genome shotgun (WGS) entry which is preliminary data.</text>
</comment>
<feature type="region of interest" description="Disordered" evidence="6">
    <location>
        <begin position="251"/>
        <end position="309"/>
    </location>
</feature>
<dbReference type="AlphaFoldDB" id="A0AA88Y280"/>
<dbReference type="Proteomes" id="UP001186944">
    <property type="component" value="Unassembled WGS sequence"/>
</dbReference>
<evidence type="ECO:0000313" key="9">
    <source>
        <dbReference type="Proteomes" id="UP001186944"/>
    </source>
</evidence>
<name>A0AA88Y280_PINIB</name>
<evidence type="ECO:0000256" key="2">
    <source>
        <dbReference type="ARBA" id="ARBA00022771"/>
    </source>
</evidence>